<keyword evidence="2 4" id="KW-0663">Pyridoxal phosphate</keyword>
<dbReference type="Pfam" id="PF00842">
    <property type="entry name" value="Ala_racemase_C"/>
    <property type="match status" value="1"/>
</dbReference>
<dbReference type="EMBL" id="CP155620">
    <property type="protein sequence ID" value="XBJ28922.1"/>
    <property type="molecule type" value="Genomic_DNA"/>
</dbReference>
<dbReference type="InterPro" id="IPR009006">
    <property type="entry name" value="Ala_racemase/Decarboxylase_C"/>
</dbReference>
<dbReference type="InterPro" id="IPR001608">
    <property type="entry name" value="Ala_racemase_N"/>
</dbReference>
<proteinExistence type="predicted"/>
<dbReference type="InterPro" id="IPR029066">
    <property type="entry name" value="PLP-binding_barrel"/>
</dbReference>
<dbReference type="InterPro" id="IPR000821">
    <property type="entry name" value="Ala_racemase"/>
</dbReference>
<gene>
    <name evidence="7" type="ORF">AAH949_07500</name>
</gene>
<dbReference type="GO" id="GO:0030632">
    <property type="term" value="P:D-alanine biosynthetic process"/>
    <property type="evidence" value="ECO:0007669"/>
    <property type="project" value="TreeGrafter"/>
</dbReference>
<dbReference type="InterPro" id="IPR011079">
    <property type="entry name" value="Ala_racemase_C"/>
</dbReference>
<dbReference type="Gene3D" id="2.40.37.10">
    <property type="entry name" value="Lyase, Ornithine Decarboxylase, Chain A, domain 1"/>
    <property type="match status" value="1"/>
</dbReference>
<feature type="domain" description="Alanine racemase C-terminal" evidence="6">
    <location>
        <begin position="219"/>
        <end position="331"/>
    </location>
</feature>
<dbReference type="PRINTS" id="PR00992">
    <property type="entry name" value="ALARACEMASE"/>
</dbReference>
<sequence>MSLIRLKKSAYEHNLKQIAQKAGGFEKIICVLKNNAYGHGVSLLAPIAKQLGVNFVAVKNEREALELKNLFDNILILSHLPHGKENENFIYALNDASLIQNFKKKTKIHLVIDTNMHRNGIALQDLEQVFLKANEYLDIQGAFTHFYASDEIDANYFIQKQNFQSAKKKLYKISPKKLIFHSHNSSALFRCEKLDDDELCRVGLVQFGYGEFSQNLQKVLSLYANRLSSRILKTGQSVGYGGAFIATKDIKIATYDLGYADGLFRYDGKGDLFLANKEKILGKMSMDSFSCKDCGDEICVFEDAKIWAEFFHTIDYEILSKLSPYIKRVLV</sequence>
<evidence type="ECO:0000313" key="7">
    <source>
        <dbReference type="EMBL" id="XBJ28922.1"/>
    </source>
</evidence>
<organism evidence="7">
    <name type="scientific">Campylobacter sp. CCS1377</name>
    <dbReference type="NCBI Taxonomy" id="3158229"/>
    <lineage>
        <taxon>Bacteria</taxon>
        <taxon>Pseudomonadati</taxon>
        <taxon>Campylobacterota</taxon>
        <taxon>Epsilonproteobacteria</taxon>
        <taxon>Campylobacterales</taxon>
        <taxon>Campylobacteraceae</taxon>
        <taxon>Campylobacter</taxon>
    </lineage>
</organism>
<reference evidence="7" key="1">
    <citation type="submission" date="2024-05" db="EMBL/GenBank/DDBJ databases">
        <title>Campylobacter coli isolated from environmental waters in Slovenia.</title>
        <authorList>
            <person name="Zautner A.E."/>
            <person name="Bunk B."/>
            <person name="Riedel T."/>
            <person name="Sproeer C."/>
        </authorList>
    </citation>
    <scope>NUCLEOTIDE SEQUENCE</scope>
    <source>
        <strain evidence="7">CCS1377</strain>
    </source>
</reference>
<dbReference type="PANTHER" id="PTHR30511">
    <property type="entry name" value="ALANINE RACEMASE"/>
    <property type="match status" value="1"/>
</dbReference>
<protein>
    <submittedName>
        <fullName evidence="7">Alanine racemase</fullName>
        <ecNumber evidence="7">5.1.1.1</ecNumber>
    </submittedName>
</protein>
<feature type="binding site" evidence="5">
    <location>
        <position position="286"/>
    </location>
    <ligand>
        <name>substrate</name>
    </ligand>
</feature>
<feature type="modified residue" description="N6-(pyridoxal phosphate)lysine" evidence="4">
    <location>
        <position position="33"/>
    </location>
</feature>
<evidence type="ECO:0000256" key="4">
    <source>
        <dbReference type="PIRSR" id="PIRSR600821-50"/>
    </source>
</evidence>
<dbReference type="NCBIfam" id="NF000791">
    <property type="entry name" value="PRK00053.2-2"/>
    <property type="match status" value="1"/>
</dbReference>
<feature type="binding site" evidence="5">
    <location>
        <position position="118"/>
    </location>
    <ligand>
        <name>substrate</name>
    </ligand>
</feature>
<accession>A0AAU7E8B2</accession>
<keyword evidence="3 7" id="KW-0413">Isomerase</keyword>
<dbReference type="SUPFAM" id="SSF51419">
    <property type="entry name" value="PLP-binding barrel"/>
    <property type="match status" value="1"/>
</dbReference>
<dbReference type="GO" id="GO:0030170">
    <property type="term" value="F:pyridoxal phosphate binding"/>
    <property type="evidence" value="ECO:0007669"/>
    <property type="project" value="TreeGrafter"/>
</dbReference>
<name>A0AAU7E8B2_9BACT</name>
<dbReference type="PANTHER" id="PTHR30511:SF0">
    <property type="entry name" value="ALANINE RACEMASE, CATABOLIC-RELATED"/>
    <property type="match status" value="1"/>
</dbReference>
<dbReference type="GO" id="GO:0008784">
    <property type="term" value="F:alanine racemase activity"/>
    <property type="evidence" value="ECO:0007669"/>
    <property type="project" value="UniProtKB-EC"/>
</dbReference>
<evidence type="ECO:0000256" key="5">
    <source>
        <dbReference type="PIRSR" id="PIRSR600821-52"/>
    </source>
</evidence>
<comment type="cofactor">
    <cofactor evidence="1 4">
        <name>pyridoxal 5'-phosphate</name>
        <dbReference type="ChEBI" id="CHEBI:597326"/>
    </cofactor>
</comment>
<evidence type="ECO:0000256" key="2">
    <source>
        <dbReference type="ARBA" id="ARBA00022898"/>
    </source>
</evidence>
<dbReference type="AlphaFoldDB" id="A0AAU7E8B2"/>
<dbReference type="SUPFAM" id="SSF50621">
    <property type="entry name" value="Alanine racemase C-terminal domain-like"/>
    <property type="match status" value="1"/>
</dbReference>
<dbReference type="GO" id="GO:0005829">
    <property type="term" value="C:cytosol"/>
    <property type="evidence" value="ECO:0007669"/>
    <property type="project" value="TreeGrafter"/>
</dbReference>
<dbReference type="Pfam" id="PF01168">
    <property type="entry name" value="Ala_racemase_N"/>
    <property type="match status" value="1"/>
</dbReference>
<evidence type="ECO:0000256" key="1">
    <source>
        <dbReference type="ARBA" id="ARBA00001933"/>
    </source>
</evidence>
<evidence type="ECO:0000259" key="6">
    <source>
        <dbReference type="SMART" id="SM01005"/>
    </source>
</evidence>
<dbReference type="EC" id="5.1.1.1" evidence="7"/>
<dbReference type="Gene3D" id="3.20.20.10">
    <property type="entry name" value="Alanine racemase"/>
    <property type="match status" value="1"/>
</dbReference>
<dbReference type="RefSeq" id="WP_134237944.1">
    <property type="nucleotide sequence ID" value="NZ_CP155620.1"/>
</dbReference>
<dbReference type="SMART" id="SM01005">
    <property type="entry name" value="Ala_racemase_C"/>
    <property type="match status" value="1"/>
</dbReference>
<evidence type="ECO:0000256" key="3">
    <source>
        <dbReference type="ARBA" id="ARBA00023235"/>
    </source>
</evidence>